<keyword evidence="1" id="KW-0343">GTPase activation</keyword>
<dbReference type="SMART" id="SM00175">
    <property type="entry name" value="RAB"/>
    <property type="match status" value="1"/>
</dbReference>
<dbReference type="SUPFAM" id="SSF111347">
    <property type="entry name" value="Rap/Ran-GAP"/>
    <property type="match status" value="2"/>
</dbReference>
<reference evidence="4 5" key="1">
    <citation type="journal article" date="2018" name="Genome Biol. Evol.">
        <title>Multiple Roots of Fruiting Body Formation in Amoebozoa.</title>
        <authorList>
            <person name="Hillmann F."/>
            <person name="Forbes G."/>
            <person name="Novohradska S."/>
            <person name="Ferling I."/>
            <person name="Riege K."/>
            <person name="Groth M."/>
            <person name="Westermann M."/>
            <person name="Marz M."/>
            <person name="Spaller T."/>
            <person name="Winckler T."/>
            <person name="Schaap P."/>
            <person name="Glockner G."/>
        </authorList>
    </citation>
    <scope>NUCLEOTIDE SEQUENCE [LARGE SCALE GENOMIC DNA]</scope>
    <source>
        <strain evidence="4 5">Jena</strain>
    </source>
</reference>
<dbReference type="Proteomes" id="UP000241769">
    <property type="component" value="Unassembled WGS sequence"/>
</dbReference>
<dbReference type="NCBIfam" id="TIGR00231">
    <property type="entry name" value="small_GTP"/>
    <property type="match status" value="1"/>
</dbReference>
<dbReference type="PROSITE" id="PS51419">
    <property type="entry name" value="RAB"/>
    <property type="match status" value="1"/>
</dbReference>
<dbReference type="Gene3D" id="3.40.50.11210">
    <property type="entry name" value="Rap/Ran-GAP"/>
    <property type="match status" value="2"/>
</dbReference>
<dbReference type="InterPro" id="IPR035992">
    <property type="entry name" value="Ricin_B-like_lectins"/>
</dbReference>
<comment type="caution">
    <text evidence="4">The sequence shown here is derived from an EMBL/GenBank/DDBJ whole genome shotgun (WGS) entry which is preliminary data.</text>
</comment>
<accession>A0A2P6NDX8</accession>
<dbReference type="GO" id="GO:0005525">
    <property type="term" value="F:GTP binding"/>
    <property type="evidence" value="ECO:0007669"/>
    <property type="project" value="InterPro"/>
</dbReference>
<dbReference type="PANTHER" id="PTHR15711">
    <property type="entry name" value="RAP GTPASE-ACTIVATING PROTEIN"/>
    <property type="match status" value="1"/>
</dbReference>
<dbReference type="GO" id="GO:0008081">
    <property type="term" value="F:phosphoric diester hydrolase activity"/>
    <property type="evidence" value="ECO:0007669"/>
    <property type="project" value="InterPro"/>
</dbReference>
<feature type="compositionally biased region" description="Basic residues" evidence="2">
    <location>
        <begin position="729"/>
        <end position="743"/>
    </location>
</feature>
<dbReference type="Gene3D" id="2.80.10.50">
    <property type="match status" value="1"/>
</dbReference>
<dbReference type="InterPro" id="IPR027417">
    <property type="entry name" value="P-loop_NTPase"/>
</dbReference>
<dbReference type="SUPFAM" id="SSF51695">
    <property type="entry name" value="PLC-like phosphodiesterases"/>
    <property type="match status" value="1"/>
</dbReference>
<dbReference type="GO" id="GO:0003924">
    <property type="term" value="F:GTPase activity"/>
    <property type="evidence" value="ECO:0007669"/>
    <property type="project" value="InterPro"/>
</dbReference>
<dbReference type="SMART" id="SM00173">
    <property type="entry name" value="RAS"/>
    <property type="match status" value="1"/>
</dbReference>
<dbReference type="GO" id="GO:0051056">
    <property type="term" value="P:regulation of small GTPase mediated signal transduction"/>
    <property type="evidence" value="ECO:0007669"/>
    <property type="project" value="InterPro"/>
</dbReference>
<evidence type="ECO:0000313" key="5">
    <source>
        <dbReference type="Proteomes" id="UP000241769"/>
    </source>
</evidence>
<dbReference type="OrthoDB" id="2131701at2759"/>
<sequence length="1943" mass="220627">MLSFFSSKPRVDEPATPLDSGVYILRNRTSGTVLELAESNDKPVWTRRNRVQASKQIEPTDLKQCWLISTLRHDDWVSFLNLKGGTYIDLDDGSSRNGTLCYGYALPAAFPLAKNEENKEWLPTKNAEGYWRGSGTYLEINDGSNAQGATVQGWKGNEAQPNQQWELIPAPPNIIPGSLFVPIQKWMSSIPDEKLISELSIPGTHQSGAIIRDGVHAHLQCQENNHRWPVQLFNGIRHFDLRTFCDKDQIMGVSGASDQEWSYLGFQTSVERFLAEHPTEVVFAFVTIDEKKVDRAKVYTKAYADKWWEVMFQAINKNPNMYARCHGGTYASQSLKSLRGKLVLIVKDYQIPGTTKPIFDWAWSTIPSTVTEPTDAASGEAWDQTGPSVKWQKSKTVIEAAVADKDGNSYYHVSLDTDSFPESSPRRRTAFELNCFLADYLKAKESTGPNRLGFVAMDFYHVPSNLVGDIIATNPLSQLPPPMKKFSDMDFPMDNQELIGNELYRICLLGAERSGKTSLLNRFLDDAFDDSRDIPTMQSKKIKRIVNGSNQTAHLEILDTGGDPKLYEEKHQSWIGWGDGFVITYDISSTTQYDAVNIYRKNIEKIKKGEDVPILVIGTFSDKDARRKITRQQALDMTKSTSCLFQEVSSKTGDNVFASMSNLINQMRLKKLKSAFFTIQPSKTKNTKKGADFVISEEEKEPIPPENDNEDTSDDSSINLSDSGGNKDLKRKSTRMKKTRLFSKKTESDENSTSFMAISSFPKFERESSEIIEAFFNSKERFDDDWTTQPNRNEEPKKLETCSMVSVACQEDGFRIDDGSSDHVITETEWNDPDDRFYFLQYFSGTDYITLLSTSEENAIIIVMESFNRDQIDDVKAIMWTKLRTERLRIPYSCCLSVSHAIKYLKLKYTELNGVRFQEVSRDTADEATLETLNTELLKYEERNIQVNYKIGMVYAKSSKQTENELFSNNETSEEYEKFLEFIGEKIQLFGWTGYRGGLDPERSHSVFTTHCKLNVMFHVNTLLPYMPADAQQLERKRHTGNDVVVVVFKDDDEPFDPRIFKSHFNHVFCIVRKSEKEEEYDVSFAYRSGVAPFGPQLPHTTKLTEDFRNALLTKLVNGEKGAMQAKSFLDRRVRTKAENLQMICTSIAQKTNEREMKKSNFMPRATRTESTETASTSPASLRLNKISRKKSTMPVQIDCRDYYLKMLSYIKKLSEYLNRMTAFDATEFIYLLSETVNFIVSEVSSVGDVNRNEVQSLTHQLVPTLCTVIAIQHNFSNDPSLESEVASSINDAKILFMKILSHIEQATKGQEDNTADLVKRRPLSPTEDRRALLKNKNVNKSVSLGFIPVNANNLRSSEEATIRYSINQCDTTVKNMVESLSSSAFNREDTMEYIKMLAMWVKDIVDNGNVLERNHLKALTRTTEEIVTLGLDLKKSEDPGKTKELLVALNRLQMQTKDISAELDTKLKGATQLSFRCQRSFYDDFSRKWSGPEPRGRNEGISIVRPEAYHPSSNSRAPDRTFFSVPQIRGGTGSSTAHPSLVWEIAPCESVNRSGVTDESSIYDLSNLLDTNSTSKASLCSFPTLEASGFHIFERKDLPETFLQGVFDITGQDNDFLYYRDDILEKSSTCECIEMLCGDSPSGPVSISLKKDKQEYNCLIRTIKGNQRRGIGLDQVKVAWWKKMFRLSVSTMDIVHALDDTLPINRLKKVDDPRLPQALLTFEEQQRIKGFKFGLLYAPEGQTKEEQMFANIDSSPAFDQFISFLGDKVALENWRGFKAGLDTKGGSTGTHAVFKRYNNNDIMFHVSTLLPFNPKDKQQLERKRHIGNDIVIILFLEGETVYKPTTISSRQVHVVILVKPVKISNKPGETFYRVSVVSREGVDEVSPKVPQDCLFKGDEAFLDWLYSKLLNAERACYAAPMLSNKLERTRNSMLKDIAMNFT</sequence>
<dbReference type="SUPFAM" id="SSF50370">
    <property type="entry name" value="Ricin B-like lectins"/>
    <property type="match status" value="1"/>
</dbReference>
<dbReference type="PROSITE" id="PS50085">
    <property type="entry name" value="RAPGAP"/>
    <property type="match status" value="2"/>
</dbReference>
<dbReference type="GO" id="GO:0005096">
    <property type="term" value="F:GTPase activator activity"/>
    <property type="evidence" value="ECO:0007669"/>
    <property type="project" value="UniProtKB-KW"/>
</dbReference>
<dbReference type="InParanoid" id="A0A2P6NDX8"/>
<dbReference type="InterPro" id="IPR035974">
    <property type="entry name" value="Rap/Ran-GAP_sf"/>
</dbReference>
<dbReference type="InterPro" id="IPR017946">
    <property type="entry name" value="PLC-like_Pdiesterase_TIM-brl"/>
</dbReference>
<protein>
    <submittedName>
        <fullName evidence="4">RapGAP/RanGAP domain-containing protein</fullName>
    </submittedName>
</protein>
<evidence type="ECO:0000313" key="4">
    <source>
        <dbReference type="EMBL" id="PRP82173.1"/>
    </source>
</evidence>
<dbReference type="Gene3D" id="3.20.20.190">
    <property type="entry name" value="Phosphatidylinositol (PI) phosphodiesterase"/>
    <property type="match status" value="1"/>
</dbReference>
<evidence type="ECO:0000259" key="3">
    <source>
        <dbReference type="PROSITE" id="PS50085"/>
    </source>
</evidence>
<evidence type="ECO:0000256" key="1">
    <source>
        <dbReference type="ARBA" id="ARBA00022468"/>
    </source>
</evidence>
<gene>
    <name evidence="4" type="ORF">PROFUN_10444</name>
</gene>
<dbReference type="InterPro" id="IPR001806">
    <property type="entry name" value="Small_GTPase"/>
</dbReference>
<feature type="domain" description="Rap-GAP" evidence="3">
    <location>
        <begin position="937"/>
        <end position="1144"/>
    </location>
</feature>
<proteinExistence type="predicted"/>
<dbReference type="InterPro" id="IPR050989">
    <property type="entry name" value="Rap1_Ran_GAP"/>
</dbReference>
<dbReference type="PROSITE" id="PS51421">
    <property type="entry name" value="RAS"/>
    <property type="match status" value="1"/>
</dbReference>
<name>A0A2P6NDX8_9EUKA</name>
<dbReference type="PANTHER" id="PTHR15711:SF65">
    <property type="entry name" value="RAPGAP_RANGAP DOMAIN-CONTAINING PROTEIN"/>
    <property type="match status" value="1"/>
</dbReference>
<dbReference type="PRINTS" id="PR00449">
    <property type="entry name" value="RASTRNSFRMNG"/>
</dbReference>
<dbReference type="SUPFAM" id="SSF52540">
    <property type="entry name" value="P-loop containing nucleoside triphosphate hydrolases"/>
    <property type="match status" value="1"/>
</dbReference>
<dbReference type="EMBL" id="MDYQ01000109">
    <property type="protein sequence ID" value="PRP82173.1"/>
    <property type="molecule type" value="Genomic_DNA"/>
</dbReference>
<feature type="domain" description="Rap-GAP" evidence="3">
    <location>
        <begin position="1720"/>
        <end position="1938"/>
    </location>
</feature>
<dbReference type="Pfam" id="PF02145">
    <property type="entry name" value="Rap_GAP"/>
    <property type="match status" value="2"/>
</dbReference>
<dbReference type="GO" id="GO:0006629">
    <property type="term" value="P:lipid metabolic process"/>
    <property type="evidence" value="ECO:0007669"/>
    <property type="project" value="InterPro"/>
</dbReference>
<keyword evidence="5" id="KW-1185">Reference proteome</keyword>
<dbReference type="Gene3D" id="3.40.50.300">
    <property type="entry name" value="P-loop containing nucleotide triphosphate hydrolases"/>
    <property type="match status" value="1"/>
</dbReference>
<organism evidence="4 5">
    <name type="scientific">Planoprotostelium fungivorum</name>
    <dbReference type="NCBI Taxonomy" id="1890364"/>
    <lineage>
        <taxon>Eukaryota</taxon>
        <taxon>Amoebozoa</taxon>
        <taxon>Evosea</taxon>
        <taxon>Variosea</taxon>
        <taxon>Cavosteliida</taxon>
        <taxon>Cavosteliaceae</taxon>
        <taxon>Planoprotostelium</taxon>
    </lineage>
</organism>
<dbReference type="InterPro" id="IPR000331">
    <property type="entry name" value="Rap/Ran_GAP_dom"/>
</dbReference>
<feature type="region of interest" description="Disordered" evidence="2">
    <location>
        <begin position="688"/>
        <end position="745"/>
    </location>
</feature>
<dbReference type="Pfam" id="PF00071">
    <property type="entry name" value="Ras"/>
    <property type="match status" value="1"/>
</dbReference>
<evidence type="ECO:0000256" key="2">
    <source>
        <dbReference type="SAM" id="MobiDB-lite"/>
    </source>
</evidence>
<dbReference type="InterPro" id="IPR005225">
    <property type="entry name" value="Small_GTP-bd"/>
</dbReference>